<organism evidence="2 3">
    <name type="scientific">Dorcoceras hygrometricum</name>
    <dbReference type="NCBI Taxonomy" id="472368"/>
    <lineage>
        <taxon>Eukaryota</taxon>
        <taxon>Viridiplantae</taxon>
        <taxon>Streptophyta</taxon>
        <taxon>Embryophyta</taxon>
        <taxon>Tracheophyta</taxon>
        <taxon>Spermatophyta</taxon>
        <taxon>Magnoliopsida</taxon>
        <taxon>eudicotyledons</taxon>
        <taxon>Gunneridae</taxon>
        <taxon>Pentapetalae</taxon>
        <taxon>asterids</taxon>
        <taxon>lamiids</taxon>
        <taxon>Lamiales</taxon>
        <taxon>Gesneriaceae</taxon>
        <taxon>Didymocarpoideae</taxon>
        <taxon>Trichosporeae</taxon>
        <taxon>Loxocarpinae</taxon>
        <taxon>Dorcoceras</taxon>
    </lineage>
</organism>
<evidence type="ECO:0000313" key="3">
    <source>
        <dbReference type="Proteomes" id="UP000250235"/>
    </source>
</evidence>
<name>A0A2Z7C6X9_9LAMI</name>
<evidence type="ECO:0000313" key="2">
    <source>
        <dbReference type="EMBL" id="KZV42582.1"/>
    </source>
</evidence>
<dbReference type="Proteomes" id="UP000250235">
    <property type="component" value="Unassembled WGS sequence"/>
</dbReference>
<dbReference type="EMBL" id="KQ998994">
    <property type="protein sequence ID" value="KZV42582.1"/>
    <property type="molecule type" value="Genomic_DNA"/>
</dbReference>
<evidence type="ECO:0000256" key="1">
    <source>
        <dbReference type="SAM" id="Phobius"/>
    </source>
</evidence>
<dbReference type="AlphaFoldDB" id="A0A2Z7C6X9"/>
<reference evidence="2 3" key="1">
    <citation type="journal article" date="2015" name="Proc. Natl. Acad. Sci. U.S.A.">
        <title>The resurrection genome of Boea hygrometrica: A blueprint for survival of dehydration.</title>
        <authorList>
            <person name="Xiao L."/>
            <person name="Yang G."/>
            <person name="Zhang L."/>
            <person name="Yang X."/>
            <person name="Zhao S."/>
            <person name="Ji Z."/>
            <person name="Zhou Q."/>
            <person name="Hu M."/>
            <person name="Wang Y."/>
            <person name="Chen M."/>
            <person name="Xu Y."/>
            <person name="Jin H."/>
            <person name="Xiao X."/>
            <person name="Hu G."/>
            <person name="Bao F."/>
            <person name="Hu Y."/>
            <person name="Wan P."/>
            <person name="Li L."/>
            <person name="Deng X."/>
            <person name="Kuang T."/>
            <person name="Xiang C."/>
            <person name="Zhu J.K."/>
            <person name="Oliver M.J."/>
            <person name="He Y."/>
        </authorList>
    </citation>
    <scope>NUCLEOTIDE SEQUENCE [LARGE SCALE GENOMIC DNA]</scope>
    <source>
        <strain evidence="3">cv. XS01</strain>
    </source>
</reference>
<protein>
    <submittedName>
        <fullName evidence="2">Uncharacterized protein</fullName>
    </submittedName>
</protein>
<feature type="transmembrane region" description="Helical" evidence="1">
    <location>
        <begin position="73"/>
        <end position="96"/>
    </location>
</feature>
<keyword evidence="3" id="KW-1185">Reference proteome</keyword>
<sequence>MSLFDLQDVCIAIGSLATLDLPMVVDLIGIYVLKGPYCDRSVLLGLRCSSCVCVVIVAQELVSLRLLHCPSCIALALYLLLFIAVFQVIPLAVALTQLEVPQEVDRVSQLCNVFVCTGITLGGMSREELISVVSQPLVSVVRYRTVSMSAILNDFGEEREVAGFFVQWNLLVLQLVSASGANDSVSISWRDVVWMLRLVPAARICSRVRRLVVQLRVDVNDGQLYCSLRLVSCSLRLYCSPLILSGDSRRFRPLFWEFEVALDSSREALPSYTILGGCCWLERDREVAVFGRVLHR</sequence>
<keyword evidence="1" id="KW-0472">Membrane</keyword>
<proteinExistence type="predicted"/>
<gene>
    <name evidence="2" type="ORF">F511_33544</name>
</gene>
<keyword evidence="1" id="KW-1133">Transmembrane helix</keyword>
<keyword evidence="1" id="KW-0812">Transmembrane</keyword>
<feature type="transmembrane region" description="Helical" evidence="1">
    <location>
        <begin position="12"/>
        <end position="32"/>
    </location>
</feature>
<accession>A0A2Z7C6X9</accession>